<proteinExistence type="predicted"/>
<organism evidence="1 2">
    <name type="scientific">Danio rerio</name>
    <name type="common">Zebrafish</name>
    <name type="synonym">Brachydanio rerio</name>
    <dbReference type="NCBI Taxonomy" id="7955"/>
    <lineage>
        <taxon>Eukaryota</taxon>
        <taxon>Metazoa</taxon>
        <taxon>Chordata</taxon>
        <taxon>Craniata</taxon>
        <taxon>Vertebrata</taxon>
        <taxon>Euteleostomi</taxon>
        <taxon>Actinopterygii</taxon>
        <taxon>Neopterygii</taxon>
        <taxon>Teleostei</taxon>
        <taxon>Ostariophysi</taxon>
        <taxon>Cypriniformes</taxon>
        <taxon>Danionidae</taxon>
        <taxon>Danioninae</taxon>
        <taxon>Danio</taxon>
    </lineage>
</organism>
<accession>A0AC58HXL8</accession>
<keyword evidence="1" id="KW-1185">Reference proteome</keyword>
<dbReference type="RefSeq" id="XP_073786701.1">
    <property type="nucleotide sequence ID" value="XM_073930600.1"/>
</dbReference>
<dbReference type="Proteomes" id="UP000000437">
    <property type="component" value="Chromosome 2"/>
</dbReference>
<sequence>MDQWTDDDAMDTSLFREHPSNSEENVKPVEEEINLKPDDNQSENSSHTNMDHGDPDLTVTVFGCSEAVQFGRDNILLGEEQLSLSAEYPITVPDKQHGAEIETSLGETNMLPLGSLEQTDKGQEQKLIIMDQWTDDDAMDTSLFREHPSNSEENVKPVEEEINLKPDDNQSENSSHTNMDHGDPDLTVTVFGCSEAVQFGRDNILLGEEQLSLSAEYPITVPVERKISEHQVSVINMIGSHNADLKTLSHYIGQLSENEIHAFIFVVRLGQLTDTDEMGIEWLQRTFGDRVLSFVIILFTYEQEEECDSIIDDLKNNSVLEQLLEKCGRRNYTCSKLMNNQSEITELMDRIKYLFSDNNQQCYTREMYRSSLGDKQHGAEIETSLGETNMLPLGSLEQTDKGQEQKENVKPVEEEINLKPDDNQSENSSHTNMDHGDPDLTVTVFGCSEAVQFGRDNILLGEEQLSLSAEYPITVPVERKISEHQVSVINMIGSHNADLKTLSHYIGQLSENEIHAFIFVVRLGQLTDTDEMGIEWLQRTFGDRVLSFVIILFTYEQEEECDSIIDDLKNNSVLEQLLEKCGRRNYTCSKLMNNQSEITELMNRIKYLFSHNNQQSYTREMYRSSLGDKQHGAEIETSLGETNMLPLGSLEQTDKGQEQKRRQTSQVAKLRQLQLTGSIAEEAFAKSVINRHKCL</sequence>
<reference evidence="2" key="1">
    <citation type="submission" date="2025-08" db="UniProtKB">
        <authorList>
            <consortium name="RefSeq"/>
        </authorList>
    </citation>
    <scope>IDENTIFICATION</scope>
    <source>
        <strain evidence="2">Tuebingen</strain>
        <tissue evidence="2">Fibroblasts and whole tissue</tissue>
    </source>
</reference>
<evidence type="ECO:0000313" key="1">
    <source>
        <dbReference type="Proteomes" id="UP000000437"/>
    </source>
</evidence>
<name>A0AC58HXL8_DANRE</name>
<gene>
    <name evidence="2" type="primary">LOC101882419</name>
</gene>
<evidence type="ECO:0000313" key="2">
    <source>
        <dbReference type="RefSeq" id="XP_073786701.1"/>
    </source>
</evidence>
<protein>
    <submittedName>
        <fullName evidence="2">Up-regulator of cell proliferation isoform X3</fullName>
    </submittedName>
</protein>